<dbReference type="EMBL" id="LPUF01000004">
    <property type="protein sequence ID" value="OQK15316.1"/>
    <property type="molecule type" value="Genomic_DNA"/>
</dbReference>
<proteinExistence type="predicted"/>
<evidence type="ECO:0000313" key="2">
    <source>
        <dbReference type="Proteomes" id="UP000191980"/>
    </source>
</evidence>
<gene>
    <name evidence="1" type="ORF">AU255_17745</name>
</gene>
<dbReference type="InterPro" id="IPR045758">
    <property type="entry name" value="AdeT1/2"/>
</dbReference>
<organism evidence="1 2">
    <name type="scientific">Methyloprofundus sedimenti</name>
    <dbReference type="NCBI Taxonomy" id="1420851"/>
    <lineage>
        <taxon>Bacteria</taxon>
        <taxon>Pseudomonadati</taxon>
        <taxon>Pseudomonadota</taxon>
        <taxon>Gammaproteobacteria</taxon>
        <taxon>Methylococcales</taxon>
        <taxon>Methylococcaceae</taxon>
        <taxon>Methyloprofundus</taxon>
    </lineage>
</organism>
<accession>A0A1V8M1E2</accession>
<name>A0A1V8M1E2_9GAMM</name>
<dbReference type="Proteomes" id="UP000191980">
    <property type="component" value="Unassembled WGS sequence"/>
</dbReference>
<evidence type="ECO:0008006" key="3">
    <source>
        <dbReference type="Google" id="ProtNLM"/>
    </source>
</evidence>
<sequence length="321" mass="35243">MTVGITVAQAVPRKMCVFDLLGANGPFFSQMKDYKTAALAWGAELELKPYTSERVAAEDFKAGLCDAVSFTGIRARQFNSFTGSLDAIGAIPTYDHLKSVITSISGEKAAGLMFSDPYEVVAIFPAGAGYMFVNDRTIDTVGELAGKRIAILDSDPAQVEMVNFIGGSPVGTSLANMYSKFNNGSVDVTYGPAIVYEAMELYKGLEPNGGIINFSLVQLTLQILIRKADFPEGYGQKSREFALSQFDSRVELVNKYASTIPAKMWISIPETDTIGYLEVFRQSRIRLRDKGIYNGKMLKLMRMLRCKKDPQQSECTAADKE</sequence>
<dbReference type="SUPFAM" id="SSF53850">
    <property type="entry name" value="Periplasmic binding protein-like II"/>
    <property type="match status" value="1"/>
</dbReference>
<dbReference type="AlphaFoldDB" id="A0A1V8M1E2"/>
<dbReference type="InterPro" id="IPR038404">
    <property type="entry name" value="TRAP_DctP_sf"/>
</dbReference>
<dbReference type="Gene3D" id="3.40.190.170">
    <property type="entry name" value="Bacterial extracellular solute-binding protein, family 7"/>
    <property type="match status" value="1"/>
</dbReference>
<dbReference type="STRING" id="1420851.AU255_17745"/>
<keyword evidence="2" id="KW-1185">Reference proteome</keyword>
<protein>
    <recommendedName>
        <fullName evidence="3">RND transporter</fullName>
    </recommendedName>
</protein>
<evidence type="ECO:0000313" key="1">
    <source>
        <dbReference type="EMBL" id="OQK15316.1"/>
    </source>
</evidence>
<dbReference type="Pfam" id="PF19582">
    <property type="entry name" value="AdeT1_2"/>
    <property type="match status" value="1"/>
</dbReference>
<comment type="caution">
    <text evidence="1">The sequence shown here is derived from an EMBL/GenBank/DDBJ whole genome shotgun (WGS) entry which is preliminary data.</text>
</comment>
<reference evidence="1 2" key="1">
    <citation type="submission" date="2015-12" db="EMBL/GenBank/DDBJ databases">
        <authorList>
            <person name="Shamseldin A."/>
            <person name="Moawad H."/>
            <person name="Abd El-Rahim W.M."/>
            <person name="Sadowsky M.J."/>
        </authorList>
    </citation>
    <scope>NUCLEOTIDE SEQUENCE [LARGE SCALE GENOMIC DNA]</scope>
    <source>
        <strain evidence="1 2">WF1</strain>
    </source>
</reference>